<feature type="region of interest" description="Disordered" evidence="1">
    <location>
        <begin position="100"/>
        <end position="122"/>
    </location>
</feature>
<evidence type="ECO:0000313" key="3">
    <source>
        <dbReference type="EMBL" id="KAF9733070.1"/>
    </source>
</evidence>
<feature type="chain" id="PRO_5040214932" evidence="2">
    <location>
        <begin position="20"/>
        <end position="292"/>
    </location>
</feature>
<dbReference type="EMBL" id="WJXW01000009">
    <property type="protein sequence ID" value="KAF9733070.1"/>
    <property type="molecule type" value="Genomic_DNA"/>
</dbReference>
<dbReference type="OrthoDB" id="3860394at2759"/>
<sequence length="292" mass="31349">MSSRLLSFLKSMIITGVILLPTVVPHAIQDLADLKTIIDSTAATIDAAPNNSSWGFFSPASPAGSMGTADLIANISTTILRVKYLLDVDKAAWTAIPDNITAPDNTTNPTPTETTVPPTATSTQAYNTSLNVPYVDYVLSIPNLANALIHLGRAWHKELNSPVSEAISALQQAVAQFSTSMLEGDLLNSTSILRTIRASGSLESAQVAWSRVLNLPGAAGTKKKRGEEEMRRPQLADGQFYTHKELWGKGSGAVPRQAEGEESSSKPASEASDAEVTWSEWRLEKTARRFVA</sequence>
<reference evidence="3" key="1">
    <citation type="journal article" date="2020" name="Mol. Plant Microbe Interact.">
        <title>Genome Sequence of the Biocontrol Agent Coniothyrium minitans strain Conio (IMI 134523).</title>
        <authorList>
            <person name="Patel D."/>
            <person name="Shittu T.A."/>
            <person name="Baroncelli R."/>
            <person name="Muthumeenakshi S."/>
            <person name="Osborne T.H."/>
            <person name="Janganan T.K."/>
            <person name="Sreenivasaprasad S."/>
        </authorList>
    </citation>
    <scope>NUCLEOTIDE SEQUENCE</scope>
    <source>
        <strain evidence="3">Conio</strain>
    </source>
</reference>
<evidence type="ECO:0000256" key="2">
    <source>
        <dbReference type="SAM" id="SignalP"/>
    </source>
</evidence>
<dbReference type="Proteomes" id="UP000756921">
    <property type="component" value="Unassembled WGS sequence"/>
</dbReference>
<organism evidence="3 4">
    <name type="scientific">Paraphaeosphaeria minitans</name>
    <dbReference type="NCBI Taxonomy" id="565426"/>
    <lineage>
        <taxon>Eukaryota</taxon>
        <taxon>Fungi</taxon>
        <taxon>Dikarya</taxon>
        <taxon>Ascomycota</taxon>
        <taxon>Pezizomycotina</taxon>
        <taxon>Dothideomycetes</taxon>
        <taxon>Pleosporomycetidae</taxon>
        <taxon>Pleosporales</taxon>
        <taxon>Massarineae</taxon>
        <taxon>Didymosphaeriaceae</taxon>
        <taxon>Paraphaeosphaeria</taxon>
    </lineage>
</organism>
<proteinExistence type="predicted"/>
<comment type="caution">
    <text evidence="3">The sequence shown here is derived from an EMBL/GenBank/DDBJ whole genome shotgun (WGS) entry which is preliminary data.</text>
</comment>
<feature type="compositionally biased region" description="Low complexity" evidence="1">
    <location>
        <begin position="265"/>
        <end position="275"/>
    </location>
</feature>
<keyword evidence="2" id="KW-0732">Signal</keyword>
<protein>
    <submittedName>
        <fullName evidence="3">Uncharacterized protein</fullName>
    </submittedName>
</protein>
<feature type="region of interest" description="Disordered" evidence="1">
    <location>
        <begin position="250"/>
        <end position="277"/>
    </location>
</feature>
<accession>A0A9P6GEY1</accession>
<gene>
    <name evidence="3" type="ORF">PMIN01_08752</name>
</gene>
<dbReference type="AlphaFoldDB" id="A0A9P6GEY1"/>
<feature type="signal peptide" evidence="2">
    <location>
        <begin position="1"/>
        <end position="19"/>
    </location>
</feature>
<keyword evidence="4" id="KW-1185">Reference proteome</keyword>
<evidence type="ECO:0000256" key="1">
    <source>
        <dbReference type="SAM" id="MobiDB-lite"/>
    </source>
</evidence>
<name>A0A9P6GEY1_9PLEO</name>
<evidence type="ECO:0000313" key="4">
    <source>
        <dbReference type="Proteomes" id="UP000756921"/>
    </source>
</evidence>